<dbReference type="eggNOG" id="COG4771">
    <property type="taxonomic scope" value="Bacteria"/>
</dbReference>
<dbReference type="Gene3D" id="2.40.170.20">
    <property type="entry name" value="TonB-dependent receptor, beta-barrel domain"/>
    <property type="match status" value="1"/>
</dbReference>
<dbReference type="InterPro" id="IPR036942">
    <property type="entry name" value="Beta-barrel_TonB_sf"/>
</dbReference>
<gene>
    <name evidence="10" type="ORF">HMPREF9431_01966</name>
</gene>
<dbReference type="SUPFAM" id="SSF56935">
    <property type="entry name" value="Porins"/>
    <property type="match status" value="1"/>
</dbReference>
<dbReference type="FunFam" id="2.170.130.10:FF:000008">
    <property type="entry name" value="SusC/RagA family TonB-linked outer membrane protein"/>
    <property type="match status" value="1"/>
</dbReference>
<dbReference type="NCBIfam" id="TIGR04057">
    <property type="entry name" value="SusC_RagA_signa"/>
    <property type="match status" value="1"/>
</dbReference>
<evidence type="ECO:0000256" key="6">
    <source>
        <dbReference type="ARBA" id="ARBA00023237"/>
    </source>
</evidence>
<dbReference type="InterPro" id="IPR012910">
    <property type="entry name" value="Plug_dom"/>
</dbReference>
<dbReference type="InterPro" id="IPR008969">
    <property type="entry name" value="CarboxyPept-like_regulatory"/>
</dbReference>
<keyword evidence="2 7" id="KW-0813">Transport</keyword>
<evidence type="ECO:0000313" key="10">
    <source>
        <dbReference type="EMBL" id="EGV29214.1"/>
    </source>
</evidence>
<dbReference type="PATRIC" id="fig|702438.4.peg.2040"/>
<sequence length="1086" mass="120139">MDKLSYNRKQATGSRKSFALRWQLICCTFLGLFLLSQPAFAQQQNVKLSNKTLAVAQFFHEIEQQSGYLFVYKDSDIDPKSSVSFGQTTGTIAYFLDHFAQTHALRYDITNRKYIVFSRKTATPTATKQVSGTVKDASGEPLVGATIQQKGTANKTITDADGRFTLNASPGTSLVISYIGLQDQELKASPNMTITLSDDVKALDEVVVVGYGTVKKADLAGSVSVLDNKAFKDQPITRVDDALQGRIAGVHVVNSGIPGGEMKIRIRGAGSINRSNDPLYVVDGIVRESGLTGLDPEDIQSIQVLKDASATAIYGSRGSNGVVLVTTKSGKANMKQVSFDAQFGFSNIAKRYPLLNAYEFATAYNEAHPGTFGQADLTAFQNGEKGTDWQRAISQTGFTQNYKVTLTNGNRDTQYYLSGNYLSQTGTVLSTKNERYQAKLNLTSNITPWLTITADVNASHNVRNMVNFSAAKTNILWLALNYSPVTNVMDNAGNYSHDFYNAITADNPVGSLKLNSGQSRQDIFNGRIDLRFNLLPGLTFTTTNGVDYNDTKYYWFHSKRVAEQSSMTNHDGQRMMLQSTNNLTYAGQWGLHGLTATGVFETTQSKYRMMHISGDNLLTESVGWWNIGLAKSKTSDNGYEAWALLSGVGRLMYNYDNRYLLTTTFRADGSSKFFKNKWGFFPSVALAWSLGNEKFMQQQDIIQDSKLRVSYGLVGSQAISPYETLGLMKQVGYAYGGSTKYTGFWAGTSRATPDLTWEKTHQFNVGIDFATLAHRLRFSIDYFNKTTKDGLLKKTLPQYDGGGTYWVNACEVVNRGVDFTIDAHILNQKDLNWSSSFTGSYLKNKVTSLDNIPFVQGYSPAVGLMGDVTRIVVGQPIGAFYLYQWTGLDATGHDTYADLDGSGTLSEGDRTFCGKANPTFTLGWNNQLSWRNWDVNLFFTGAFGAKRLNLMRYFAASMNGASKFITLKEAYYQSFGKTDNPIYPAVNVTNNNYQGASTKWLEKADYFRLDNITLSYNLTKQQTRFADVKLSLSCQNVFTLTGYKGLDPSGTSFMDTSLGNVDINDGIDMGAYPLSRTFTFGVKINF</sequence>
<proteinExistence type="inferred from homology"/>
<keyword evidence="5 7" id="KW-0472">Membrane</keyword>
<keyword evidence="6 7" id="KW-0998">Cell outer membrane</keyword>
<dbReference type="RefSeq" id="WP_004381031.1">
    <property type="nucleotide sequence ID" value="NZ_JH114217.1"/>
</dbReference>
<dbReference type="NCBIfam" id="TIGR04056">
    <property type="entry name" value="OMP_RagA_SusC"/>
    <property type="match status" value="1"/>
</dbReference>
<evidence type="ECO:0000313" key="11">
    <source>
        <dbReference type="Proteomes" id="UP000005141"/>
    </source>
</evidence>
<dbReference type="InterPro" id="IPR037066">
    <property type="entry name" value="Plug_dom_sf"/>
</dbReference>
<feature type="domain" description="TonB-dependent receptor plug" evidence="9">
    <location>
        <begin position="216"/>
        <end position="322"/>
    </location>
</feature>
<comment type="subcellular location">
    <subcellularLocation>
        <location evidence="1 7">Cell outer membrane</location>
        <topology evidence="1 7">Multi-pass membrane protein</topology>
    </subcellularLocation>
</comment>
<evidence type="ECO:0000256" key="3">
    <source>
        <dbReference type="ARBA" id="ARBA00022452"/>
    </source>
</evidence>
<name>G1WDR5_9BACT</name>
<evidence type="ECO:0000256" key="5">
    <source>
        <dbReference type="ARBA" id="ARBA00023136"/>
    </source>
</evidence>
<reference evidence="10 11" key="1">
    <citation type="submission" date="2011-07" db="EMBL/GenBank/DDBJ databases">
        <title>The Genome Sequence of Prevotella oulorum F0390.</title>
        <authorList>
            <consortium name="The Broad Institute Genome Sequencing Platform"/>
            <consortium name="The Broad Institute Genome Sequencing Center for Infectious Disease"/>
            <person name="Earl A."/>
            <person name="Ward D."/>
            <person name="Feldgarden M."/>
            <person name="Gevers D."/>
            <person name="Izard J."/>
            <person name="Ganesan A."/>
            <person name="Baranova O.V."/>
            <person name="Blanton J.M."/>
            <person name="Tanner A.C."/>
            <person name="Dewhirst F.E."/>
            <person name="Young S.K."/>
            <person name="Zeng Q."/>
            <person name="Gargeya S."/>
            <person name="Fitzgerald M."/>
            <person name="Haas B."/>
            <person name="Abouelleil A."/>
            <person name="Alvarado L."/>
            <person name="Arachchi H.M."/>
            <person name="Berlin A."/>
            <person name="Brown A."/>
            <person name="Chapman S.B."/>
            <person name="Chen Z."/>
            <person name="Dunbar C."/>
            <person name="Freedman E."/>
            <person name="Gearin G."/>
            <person name="Gellesch M."/>
            <person name="Goldberg J."/>
            <person name="Griggs A."/>
            <person name="Gujja S."/>
            <person name="Heiman D."/>
            <person name="Howarth C."/>
            <person name="Larson L."/>
            <person name="Lui A."/>
            <person name="MacDonald P.J.P."/>
            <person name="Mehta T."/>
            <person name="Montmayeur A."/>
            <person name="Murphy C."/>
            <person name="Neiman D."/>
            <person name="Pearson M."/>
            <person name="Priest M."/>
            <person name="Roberts A."/>
            <person name="Saif S."/>
            <person name="Shea T."/>
            <person name="Shenoy N."/>
            <person name="Sisk P."/>
            <person name="Stolte C."/>
            <person name="Sykes S."/>
            <person name="Wortman J."/>
            <person name="Nusbaum C."/>
            <person name="Birren B."/>
        </authorList>
    </citation>
    <scope>NUCLEOTIDE SEQUENCE [LARGE SCALE GENOMIC DNA]</scope>
    <source>
        <strain evidence="10 11">F0390</strain>
    </source>
</reference>
<organism evidence="10 11">
    <name type="scientific">Segatella oulorum F0390</name>
    <dbReference type="NCBI Taxonomy" id="702438"/>
    <lineage>
        <taxon>Bacteria</taxon>
        <taxon>Pseudomonadati</taxon>
        <taxon>Bacteroidota</taxon>
        <taxon>Bacteroidia</taxon>
        <taxon>Bacteroidales</taxon>
        <taxon>Prevotellaceae</taxon>
        <taxon>Segatella</taxon>
    </lineage>
</organism>
<dbReference type="Gene3D" id="2.170.130.10">
    <property type="entry name" value="TonB-dependent receptor, plug domain"/>
    <property type="match status" value="1"/>
</dbReference>
<evidence type="ECO:0000256" key="7">
    <source>
        <dbReference type="PROSITE-ProRule" id="PRU01360"/>
    </source>
</evidence>
<evidence type="ECO:0000256" key="1">
    <source>
        <dbReference type="ARBA" id="ARBA00004571"/>
    </source>
</evidence>
<keyword evidence="4 7" id="KW-0812">Transmembrane</keyword>
<evidence type="ECO:0000256" key="2">
    <source>
        <dbReference type="ARBA" id="ARBA00022448"/>
    </source>
</evidence>
<dbReference type="GO" id="GO:0009279">
    <property type="term" value="C:cell outer membrane"/>
    <property type="evidence" value="ECO:0007669"/>
    <property type="project" value="UniProtKB-SubCell"/>
</dbReference>
<dbReference type="Pfam" id="PF13715">
    <property type="entry name" value="CarbopepD_reg_2"/>
    <property type="match status" value="1"/>
</dbReference>
<dbReference type="AlphaFoldDB" id="G1WDR5"/>
<dbReference type="EMBL" id="ADGI01000062">
    <property type="protein sequence ID" value="EGV29214.1"/>
    <property type="molecule type" value="Genomic_DNA"/>
</dbReference>
<comment type="similarity">
    <text evidence="7">Belongs to the TonB-dependent receptor family.</text>
</comment>
<dbReference type="PROSITE" id="PS52016">
    <property type="entry name" value="TONB_DEPENDENT_REC_3"/>
    <property type="match status" value="1"/>
</dbReference>
<dbReference type="Gene3D" id="2.60.40.1120">
    <property type="entry name" value="Carboxypeptidase-like, regulatory domain"/>
    <property type="match status" value="1"/>
</dbReference>
<comment type="caution">
    <text evidence="10">The sequence shown here is derived from an EMBL/GenBank/DDBJ whole genome shotgun (WGS) entry which is preliminary data.</text>
</comment>
<dbReference type="SUPFAM" id="SSF49464">
    <property type="entry name" value="Carboxypeptidase regulatory domain-like"/>
    <property type="match status" value="1"/>
</dbReference>
<evidence type="ECO:0000256" key="4">
    <source>
        <dbReference type="ARBA" id="ARBA00022692"/>
    </source>
</evidence>
<keyword evidence="11" id="KW-1185">Reference proteome</keyword>
<dbReference type="Pfam" id="PF07715">
    <property type="entry name" value="Plug"/>
    <property type="match status" value="1"/>
</dbReference>
<feature type="chain" id="PRO_5003425814" description="TonB-dependent receptor plug domain-containing protein" evidence="8">
    <location>
        <begin position="42"/>
        <end position="1086"/>
    </location>
</feature>
<dbReference type="InterPro" id="IPR039426">
    <property type="entry name" value="TonB-dep_rcpt-like"/>
</dbReference>
<evidence type="ECO:0000259" key="9">
    <source>
        <dbReference type="Pfam" id="PF07715"/>
    </source>
</evidence>
<dbReference type="InterPro" id="IPR023997">
    <property type="entry name" value="TonB-dep_OMP_SusC/RagA_CS"/>
</dbReference>
<protein>
    <recommendedName>
        <fullName evidence="9">TonB-dependent receptor plug domain-containing protein</fullName>
    </recommendedName>
</protein>
<dbReference type="InterPro" id="IPR023996">
    <property type="entry name" value="TonB-dep_OMP_SusC/RagA"/>
</dbReference>
<keyword evidence="8" id="KW-0732">Signal</keyword>
<feature type="signal peptide" evidence="8">
    <location>
        <begin position="1"/>
        <end position="41"/>
    </location>
</feature>
<evidence type="ECO:0000256" key="8">
    <source>
        <dbReference type="SAM" id="SignalP"/>
    </source>
</evidence>
<accession>G1WDR5</accession>
<dbReference type="HOGENOM" id="CLU_004317_0_2_10"/>
<dbReference type="Proteomes" id="UP000005141">
    <property type="component" value="Unassembled WGS sequence"/>
</dbReference>
<keyword evidence="3 7" id="KW-1134">Transmembrane beta strand</keyword>
<dbReference type="OrthoDB" id="9768177at2"/>
<dbReference type="GeneID" id="95426537"/>